<name>A0A1T4PQJ6_9FIRM</name>
<dbReference type="EMBL" id="FUXA01000013">
    <property type="protein sequence ID" value="SJZ93566.1"/>
    <property type="molecule type" value="Genomic_DNA"/>
</dbReference>
<evidence type="ECO:0000313" key="3">
    <source>
        <dbReference type="EMBL" id="SJZ93566.1"/>
    </source>
</evidence>
<dbReference type="Proteomes" id="UP000189857">
    <property type="component" value="Unassembled WGS sequence"/>
</dbReference>
<feature type="region of interest" description="Disordered" evidence="1">
    <location>
        <begin position="30"/>
        <end position="52"/>
    </location>
</feature>
<evidence type="ECO:0008006" key="5">
    <source>
        <dbReference type="Google" id="ProtNLM"/>
    </source>
</evidence>
<sequence>MTRGFKKFAAGMMILALGMSSLAACGKKKDNNNTENTASTATPSEATTTEEKIDLTPIYTEEQAHALEVMKVGDEVIHFDTMMIYLIMAYNSYQVTEDAIPTLKEMTKRQTVSNIREAWSIYKVLTEENFEVSTDDLNQARQYAEAFISSGHDVLKKYGVSNDTVIAEFERQMKVEKYKLAKKDEMVKAKAEEVSKEYNDKRFYKLYTIVFPIVEVDEKNQPKVNAKGEFATLSDADKVNMKEQAEKARQEIIDGANYLQVVNKYGVDKYSDACSSYEGFGLQNGGTDTFDHLKNGDVTDISENEVGYFFYVMTNDNDEELKKEYITCLSDNAVSSDYNKNLKEWKNSIPVDDEKDIIGTTWEDFDTGAVGEDLLKIGFFSVQK</sequence>
<dbReference type="PROSITE" id="PS51257">
    <property type="entry name" value="PROKAR_LIPOPROTEIN"/>
    <property type="match status" value="1"/>
</dbReference>
<organism evidence="3 4">
    <name type="scientific">Eubacterium ruminantium</name>
    <dbReference type="NCBI Taxonomy" id="42322"/>
    <lineage>
        <taxon>Bacteria</taxon>
        <taxon>Bacillati</taxon>
        <taxon>Bacillota</taxon>
        <taxon>Clostridia</taxon>
        <taxon>Eubacteriales</taxon>
        <taxon>Eubacteriaceae</taxon>
        <taxon>Eubacterium</taxon>
    </lineage>
</organism>
<protein>
    <recommendedName>
        <fullName evidence="5">PPIC-type PPIASE domain-containing protein</fullName>
    </recommendedName>
</protein>
<dbReference type="RefSeq" id="WP_078787898.1">
    <property type="nucleotide sequence ID" value="NZ_FMTO01000012.1"/>
</dbReference>
<feature type="chain" id="PRO_5038587961" description="PPIC-type PPIASE domain-containing protein" evidence="2">
    <location>
        <begin position="24"/>
        <end position="384"/>
    </location>
</feature>
<evidence type="ECO:0000313" key="4">
    <source>
        <dbReference type="Proteomes" id="UP000189857"/>
    </source>
</evidence>
<keyword evidence="4" id="KW-1185">Reference proteome</keyword>
<dbReference type="SUPFAM" id="SSF109998">
    <property type="entry name" value="Triger factor/SurA peptide-binding domain-like"/>
    <property type="match status" value="1"/>
</dbReference>
<feature type="signal peptide" evidence="2">
    <location>
        <begin position="1"/>
        <end position="23"/>
    </location>
</feature>
<feature type="compositionally biased region" description="Low complexity" evidence="1">
    <location>
        <begin position="33"/>
        <end position="47"/>
    </location>
</feature>
<evidence type="ECO:0000256" key="2">
    <source>
        <dbReference type="SAM" id="SignalP"/>
    </source>
</evidence>
<gene>
    <name evidence="3" type="ORF">SAMN02745110_02094</name>
</gene>
<proteinExistence type="predicted"/>
<dbReference type="OrthoDB" id="9844742at2"/>
<dbReference type="AlphaFoldDB" id="A0A1T4PQJ6"/>
<reference evidence="3 4" key="1">
    <citation type="submission" date="2017-02" db="EMBL/GenBank/DDBJ databases">
        <authorList>
            <person name="Peterson S.W."/>
        </authorList>
    </citation>
    <scope>NUCLEOTIDE SEQUENCE [LARGE SCALE GENOMIC DNA]</scope>
    <source>
        <strain evidence="3 4">ATCC 17233</strain>
    </source>
</reference>
<keyword evidence="2" id="KW-0732">Signal</keyword>
<evidence type="ECO:0000256" key="1">
    <source>
        <dbReference type="SAM" id="MobiDB-lite"/>
    </source>
</evidence>
<accession>A0A1T4PQJ6</accession>
<dbReference type="InterPro" id="IPR027304">
    <property type="entry name" value="Trigger_fact/SurA_dom_sf"/>
</dbReference>